<protein>
    <recommendedName>
        <fullName evidence="8">PQ-loop repeat-containing protein</fullName>
    </recommendedName>
</protein>
<dbReference type="EMBL" id="CP033058">
    <property type="protein sequence ID" value="AZZ65318.2"/>
    <property type="molecule type" value="Genomic_DNA"/>
</dbReference>
<evidence type="ECO:0008006" key="8">
    <source>
        <dbReference type="Google" id="ProtNLM"/>
    </source>
</evidence>
<organism evidence="6 7">
    <name type="scientific">Metamycoplasma phocicerebrale</name>
    <dbReference type="NCBI Taxonomy" id="142649"/>
    <lineage>
        <taxon>Bacteria</taxon>
        <taxon>Bacillati</taxon>
        <taxon>Mycoplasmatota</taxon>
        <taxon>Mycoplasmoidales</taxon>
        <taxon>Metamycoplasmataceae</taxon>
        <taxon>Metamycoplasma</taxon>
    </lineage>
</organism>
<keyword evidence="7" id="KW-1185">Reference proteome</keyword>
<sequence length="250" mass="28587">MSIAAQVFGYIGAIITVGLGIPQLVYQLKAKKTGKVNFFSFWIFYIGLLMWTALGVWHNNDATSISIFVSNFICGIIYTFTMYFLYHFYSKKTKHMMTGVISSISTIAGIYLILFIAFILRWTIPTKFAKLDGVNALIISLIAPAFTTLAFLPQFITGMRKKDFHGVSPYMALLFLFNCVVWLLHFIFSVVSKDAELINVVGMIVWQCISFTINSLQFIYIKKYSKGEEKNETIEMQKIDEKTKEVLFQK</sequence>
<accession>A0A3Q9VBG9</accession>
<evidence type="ECO:0000256" key="5">
    <source>
        <dbReference type="SAM" id="Phobius"/>
    </source>
</evidence>
<keyword evidence="4 5" id="KW-0472">Membrane</keyword>
<name>A0A3Q9VBG9_9BACT</name>
<dbReference type="InterPro" id="IPR006603">
    <property type="entry name" value="PQ-loop_rpt"/>
</dbReference>
<gene>
    <name evidence="6" type="ORF">DMC14_000735</name>
</gene>
<dbReference type="Gene3D" id="1.20.1280.290">
    <property type="match status" value="2"/>
</dbReference>
<feature type="transmembrane region" description="Helical" evidence="5">
    <location>
        <begin position="38"/>
        <end position="58"/>
    </location>
</feature>
<feature type="transmembrane region" description="Helical" evidence="5">
    <location>
        <begin position="197"/>
        <end position="221"/>
    </location>
</feature>
<evidence type="ECO:0000313" key="7">
    <source>
        <dbReference type="Proteomes" id="UP000256585"/>
    </source>
</evidence>
<dbReference type="AlphaFoldDB" id="A0A3Q9VBG9"/>
<dbReference type="GO" id="GO:0016020">
    <property type="term" value="C:membrane"/>
    <property type="evidence" value="ECO:0007669"/>
    <property type="project" value="UniProtKB-SubCell"/>
</dbReference>
<reference evidence="6" key="1">
    <citation type="submission" date="2019-03" db="EMBL/GenBank/DDBJ databases">
        <title>Draft Sequence and Annotation of the Mycoplasma phocicerebrale Strain 1049T Genome.</title>
        <authorList>
            <person name="Frasca S.Jr."/>
            <person name="Kutish G.F."/>
            <person name="Castellanos Gell J."/>
            <person name="Michaels D.L."/>
            <person name="Brown D.R."/>
        </authorList>
    </citation>
    <scope>NUCLEOTIDE SEQUENCE</scope>
    <source>
        <strain evidence="6">1049</strain>
    </source>
</reference>
<feature type="transmembrane region" description="Helical" evidence="5">
    <location>
        <begin position="136"/>
        <end position="158"/>
    </location>
</feature>
<evidence type="ECO:0000256" key="1">
    <source>
        <dbReference type="ARBA" id="ARBA00004141"/>
    </source>
</evidence>
<feature type="transmembrane region" description="Helical" evidence="5">
    <location>
        <begin position="170"/>
        <end position="191"/>
    </location>
</feature>
<feature type="transmembrane region" description="Helical" evidence="5">
    <location>
        <begin position="98"/>
        <end position="124"/>
    </location>
</feature>
<keyword evidence="3 5" id="KW-1133">Transmembrane helix</keyword>
<feature type="transmembrane region" description="Helical" evidence="5">
    <location>
        <begin position="64"/>
        <end position="86"/>
    </location>
</feature>
<evidence type="ECO:0000256" key="2">
    <source>
        <dbReference type="ARBA" id="ARBA00022692"/>
    </source>
</evidence>
<feature type="transmembrane region" description="Helical" evidence="5">
    <location>
        <begin position="6"/>
        <end position="26"/>
    </location>
</feature>
<evidence type="ECO:0000313" key="6">
    <source>
        <dbReference type="EMBL" id="AZZ65318.2"/>
    </source>
</evidence>
<dbReference type="RefSeq" id="WP_137412646.1">
    <property type="nucleotide sequence ID" value="NZ_CP033058.2"/>
</dbReference>
<comment type="subcellular location">
    <subcellularLocation>
        <location evidence="1">Membrane</location>
        <topology evidence="1">Multi-pass membrane protein</topology>
    </subcellularLocation>
</comment>
<keyword evidence="2 5" id="KW-0812">Transmembrane</keyword>
<evidence type="ECO:0000256" key="3">
    <source>
        <dbReference type="ARBA" id="ARBA00022989"/>
    </source>
</evidence>
<dbReference type="Pfam" id="PF04193">
    <property type="entry name" value="PQ-loop"/>
    <property type="match status" value="2"/>
</dbReference>
<dbReference type="Proteomes" id="UP000256585">
    <property type="component" value="Chromosome"/>
</dbReference>
<proteinExistence type="predicted"/>
<dbReference type="KEGG" id="mphc:DMC14_000735"/>
<evidence type="ECO:0000256" key="4">
    <source>
        <dbReference type="ARBA" id="ARBA00023136"/>
    </source>
</evidence>
<dbReference type="OrthoDB" id="398361at2"/>